<dbReference type="PROSITE" id="PS51782">
    <property type="entry name" value="LYSM"/>
    <property type="match status" value="1"/>
</dbReference>
<keyword evidence="5" id="KW-1185">Reference proteome</keyword>
<dbReference type="InterPro" id="IPR036779">
    <property type="entry name" value="LysM_dom_sf"/>
</dbReference>
<keyword evidence="2" id="KW-0732">Signal</keyword>
<feature type="domain" description="LysM" evidence="3">
    <location>
        <begin position="406"/>
        <end position="455"/>
    </location>
</feature>
<dbReference type="InterPro" id="IPR041498">
    <property type="entry name" value="Big_6"/>
</dbReference>
<dbReference type="Proteomes" id="UP001549143">
    <property type="component" value="Unassembled WGS sequence"/>
</dbReference>
<evidence type="ECO:0000259" key="3">
    <source>
        <dbReference type="PROSITE" id="PS51782"/>
    </source>
</evidence>
<dbReference type="SUPFAM" id="SSF54106">
    <property type="entry name" value="LysM domain"/>
    <property type="match status" value="1"/>
</dbReference>
<dbReference type="Pfam" id="PF01476">
    <property type="entry name" value="LysM"/>
    <property type="match status" value="1"/>
</dbReference>
<reference evidence="4 5" key="1">
    <citation type="submission" date="2024-06" db="EMBL/GenBank/DDBJ databases">
        <title>Genomic Encyclopedia of Type Strains, Phase IV (KMG-IV): sequencing the most valuable type-strain genomes for metagenomic binning, comparative biology and taxonomic classification.</title>
        <authorList>
            <person name="Goeker M."/>
        </authorList>
    </citation>
    <scope>NUCLEOTIDE SEQUENCE [LARGE SCALE GENOMIC DNA]</scope>
    <source>
        <strain evidence="4 5">DSM 19730</strain>
    </source>
</reference>
<name>A0ABV2KMK8_9HYPH</name>
<dbReference type="Pfam" id="PF17936">
    <property type="entry name" value="Big_6"/>
    <property type="match status" value="1"/>
</dbReference>
<gene>
    <name evidence="4" type="ORF">ABID44_001633</name>
</gene>
<feature type="region of interest" description="Disordered" evidence="1">
    <location>
        <begin position="39"/>
        <end position="99"/>
    </location>
</feature>
<dbReference type="RefSeq" id="WP_354151184.1">
    <property type="nucleotide sequence ID" value="NZ_JBEPMN010000004.1"/>
</dbReference>
<comment type="caution">
    <text evidence="4">The sequence shown here is derived from an EMBL/GenBank/DDBJ whole genome shotgun (WGS) entry which is preliminary data.</text>
</comment>
<dbReference type="PANTHER" id="PTHR34700">
    <property type="entry name" value="POTASSIUM BINDING PROTEIN KBP"/>
    <property type="match status" value="1"/>
</dbReference>
<evidence type="ECO:0000256" key="2">
    <source>
        <dbReference type="SAM" id="SignalP"/>
    </source>
</evidence>
<dbReference type="InterPro" id="IPR013783">
    <property type="entry name" value="Ig-like_fold"/>
</dbReference>
<dbReference type="Gene3D" id="2.60.40.10">
    <property type="entry name" value="Immunoglobulins"/>
    <property type="match status" value="1"/>
</dbReference>
<feature type="compositionally biased region" description="Low complexity" evidence="1">
    <location>
        <begin position="53"/>
        <end position="82"/>
    </location>
</feature>
<proteinExistence type="predicted"/>
<dbReference type="SMART" id="SM00257">
    <property type="entry name" value="LysM"/>
    <property type="match status" value="1"/>
</dbReference>
<dbReference type="InterPro" id="IPR052196">
    <property type="entry name" value="Bact_Kbp"/>
</dbReference>
<feature type="signal peptide" evidence="2">
    <location>
        <begin position="1"/>
        <end position="19"/>
    </location>
</feature>
<organism evidence="4 5">
    <name type="scientific">Aquamicrobium ahrensii</name>
    <dbReference type="NCBI Taxonomy" id="469551"/>
    <lineage>
        <taxon>Bacteria</taxon>
        <taxon>Pseudomonadati</taxon>
        <taxon>Pseudomonadota</taxon>
        <taxon>Alphaproteobacteria</taxon>
        <taxon>Hyphomicrobiales</taxon>
        <taxon>Phyllobacteriaceae</taxon>
        <taxon>Aquamicrobium</taxon>
    </lineage>
</organism>
<evidence type="ECO:0000313" key="4">
    <source>
        <dbReference type="EMBL" id="MET3661313.1"/>
    </source>
</evidence>
<feature type="region of interest" description="Disordered" evidence="1">
    <location>
        <begin position="225"/>
        <end position="268"/>
    </location>
</feature>
<evidence type="ECO:0000256" key="1">
    <source>
        <dbReference type="SAM" id="MobiDB-lite"/>
    </source>
</evidence>
<dbReference type="Gene3D" id="3.10.350.10">
    <property type="entry name" value="LysM domain"/>
    <property type="match status" value="1"/>
</dbReference>
<feature type="region of interest" description="Disordered" evidence="1">
    <location>
        <begin position="368"/>
        <end position="394"/>
    </location>
</feature>
<accession>A0ABV2KMK8</accession>
<feature type="region of interest" description="Disordered" evidence="1">
    <location>
        <begin position="460"/>
        <end position="479"/>
    </location>
</feature>
<sequence>MKNNGVKAFLFAAAAAAVAAFIGYLSGALDPYLGREPAEISQPANDAPSATDAASESAAGAQGEGESAGSAEANAEAQEPAELSAEQVPPEQAAEDAATAPSFDVLRVEGDGSAVVAGKAAPGSTVELFDGSSVLGKAVAGPDGAFAIVLDNPLKAGDHQIVLRATGPDSDVATSMQTAVVSVPEKPDGQVLAMVEEPGKPAQLLTMPQAPSGGEEVLGEAAAPLTEQEGEATAAAQPDASEAGQAGAGAVTSQQQEGEQKPADDATGPAIAVEAVEIDGGKIFVAGRADAGRKVRVYANEILLGEAVASPDGHFLVEATRDLAVGEYTIRVDGLDAGDSDKVVARATVPFQREPGETIAAVAPQVQDGGSVQAADEGVASAEGATGSDASQPATTVAPKLEHADGSVIIRRGDTLWHISRRVYGHGVRYSTIYLANQDQIADPNRIWPGQLFKVPEKSEQGEQADFDAMGDRITVQPQ</sequence>
<feature type="chain" id="PRO_5045689375" evidence="2">
    <location>
        <begin position="20"/>
        <end position="479"/>
    </location>
</feature>
<dbReference type="EMBL" id="JBEPMN010000004">
    <property type="protein sequence ID" value="MET3661313.1"/>
    <property type="molecule type" value="Genomic_DNA"/>
</dbReference>
<dbReference type="InterPro" id="IPR018392">
    <property type="entry name" value="LysM"/>
</dbReference>
<protein>
    <submittedName>
        <fullName evidence="4">Nucleoid-associated protein YgaU</fullName>
    </submittedName>
</protein>
<dbReference type="PANTHER" id="PTHR34700:SF4">
    <property type="entry name" value="PHAGE-LIKE ELEMENT PBSX PROTEIN XKDP"/>
    <property type="match status" value="1"/>
</dbReference>
<evidence type="ECO:0000313" key="5">
    <source>
        <dbReference type="Proteomes" id="UP001549143"/>
    </source>
</evidence>
<dbReference type="CDD" id="cd00118">
    <property type="entry name" value="LysM"/>
    <property type="match status" value="1"/>
</dbReference>